<evidence type="ECO:0000313" key="5">
    <source>
        <dbReference type="EMBL" id="KHD06811.1"/>
    </source>
</evidence>
<evidence type="ECO:0000256" key="1">
    <source>
        <dbReference type="ARBA" id="ARBA00023012"/>
    </source>
</evidence>
<dbReference type="Proteomes" id="UP000030428">
    <property type="component" value="Unassembled WGS sequence"/>
</dbReference>
<gene>
    <name evidence="5" type="ORF">PN36_23550</name>
</gene>
<keyword evidence="2" id="KW-0597">Phosphoprotein</keyword>
<dbReference type="PANTHER" id="PTHR37299">
    <property type="entry name" value="TRANSCRIPTIONAL REGULATOR-RELATED"/>
    <property type="match status" value="1"/>
</dbReference>
<sequence>MTITALIADDEAPLLRYLKKQLATLWPNLQICGQANNGLQALELITTKKPDIAFLDIQMPGMTGLEVAAQLNGACRIVFITAYDQYAIQAFENAAIDYLLKPVTQERLQKTIMRLQQQLKPPVDFEALLLQLAQPTETYLQWLKVAYQDEIYMLPVSEVDYFQAANKYTTVVTAEKEWLIKTAIKTLSLNPNEFWRIHRGTIVRVSAIARVSRDFQGRYLLKLHEHQETLIVSRTYAYRFKQM</sequence>
<dbReference type="AlphaFoldDB" id="A0A0A6RSG3"/>
<reference evidence="5 6" key="1">
    <citation type="journal article" date="2016" name="Front. Microbiol.">
        <title>Single-Cell (Meta-)Genomics of a Dimorphic Candidatus Thiomargarita nelsonii Reveals Genomic Plasticity.</title>
        <authorList>
            <person name="Flood B.E."/>
            <person name="Fliss P."/>
            <person name="Jones D.S."/>
            <person name="Dick G.J."/>
            <person name="Jain S."/>
            <person name="Kaster A.K."/>
            <person name="Winkel M."/>
            <person name="Mussmann M."/>
            <person name="Bailey J."/>
        </authorList>
    </citation>
    <scope>NUCLEOTIDE SEQUENCE [LARGE SCALE GENOMIC DNA]</scope>
    <source>
        <strain evidence="5">Hydrate Ridge</strain>
    </source>
</reference>
<dbReference type="Gene3D" id="3.40.50.2300">
    <property type="match status" value="1"/>
</dbReference>
<dbReference type="PANTHER" id="PTHR37299:SF1">
    <property type="entry name" value="STAGE 0 SPORULATION PROTEIN A HOMOLOG"/>
    <property type="match status" value="1"/>
</dbReference>
<evidence type="ECO:0000259" key="4">
    <source>
        <dbReference type="PROSITE" id="PS50930"/>
    </source>
</evidence>
<organism evidence="5 6">
    <name type="scientific">Candidatus Thiomargarita nelsonii</name>
    <dbReference type="NCBI Taxonomy" id="1003181"/>
    <lineage>
        <taxon>Bacteria</taxon>
        <taxon>Pseudomonadati</taxon>
        <taxon>Pseudomonadota</taxon>
        <taxon>Gammaproteobacteria</taxon>
        <taxon>Thiotrichales</taxon>
        <taxon>Thiotrichaceae</taxon>
        <taxon>Thiomargarita</taxon>
    </lineage>
</organism>
<name>A0A0A6RSG3_9GAMM</name>
<dbReference type="SMART" id="SM00850">
    <property type="entry name" value="LytTR"/>
    <property type="match status" value="1"/>
</dbReference>
<dbReference type="PROSITE" id="PS50930">
    <property type="entry name" value="HTH_LYTTR"/>
    <property type="match status" value="1"/>
</dbReference>
<dbReference type="GO" id="GO:0000156">
    <property type="term" value="F:phosphorelay response regulator activity"/>
    <property type="evidence" value="ECO:0007669"/>
    <property type="project" value="InterPro"/>
</dbReference>
<feature type="domain" description="HTH LytTR-type" evidence="4">
    <location>
        <begin position="143"/>
        <end position="243"/>
    </location>
</feature>
<proteinExistence type="predicted"/>
<dbReference type="PROSITE" id="PS50110">
    <property type="entry name" value="RESPONSE_REGULATORY"/>
    <property type="match status" value="1"/>
</dbReference>
<dbReference type="SUPFAM" id="SSF52172">
    <property type="entry name" value="CheY-like"/>
    <property type="match status" value="1"/>
</dbReference>
<dbReference type="InterPro" id="IPR007492">
    <property type="entry name" value="LytTR_DNA-bd_dom"/>
</dbReference>
<feature type="modified residue" description="4-aspartylphosphate" evidence="2">
    <location>
        <position position="56"/>
    </location>
</feature>
<dbReference type="SMART" id="SM00448">
    <property type="entry name" value="REC"/>
    <property type="match status" value="1"/>
</dbReference>
<accession>A0A0A6RSG3</accession>
<dbReference type="EMBL" id="JSZA02000116">
    <property type="protein sequence ID" value="KHD06811.1"/>
    <property type="molecule type" value="Genomic_DNA"/>
</dbReference>
<evidence type="ECO:0000313" key="6">
    <source>
        <dbReference type="Proteomes" id="UP000030428"/>
    </source>
</evidence>
<dbReference type="InterPro" id="IPR046947">
    <property type="entry name" value="LytR-like"/>
</dbReference>
<dbReference type="GO" id="GO:0003677">
    <property type="term" value="F:DNA binding"/>
    <property type="evidence" value="ECO:0007669"/>
    <property type="project" value="InterPro"/>
</dbReference>
<dbReference type="InterPro" id="IPR001789">
    <property type="entry name" value="Sig_transdc_resp-reg_receiver"/>
</dbReference>
<feature type="domain" description="Response regulatory" evidence="3">
    <location>
        <begin position="4"/>
        <end position="116"/>
    </location>
</feature>
<evidence type="ECO:0000259" key="3">
    <source>
        <dbReference type="PROSITE" id="PS50110"/>
    </source>
</evidence>
<dbReference type="Pfam" id="PF00072">
    <property type="entry name" value="Response_reg"/>
    <property type="match status" value="1"/>
</dbReference>
<keyword evidence="1" id="KW-0902">Two-component regulatory system</keyword>
<comment type="caution">
    <text evidence="5">The sequence shown here is derived from an EMBL/GenBank/DDBJ whole genome shotgun (WGS) entry which is preliminary data.</text>
</comment>
<dbReference type="Pfam" id="PF04397">
    <property type="entry name" value="LytTR"/>
    <property type="match status" value="1"/>
</dbReference>
<protein>
    <submittedName>
        <fullName evidence="5">Uncharacterized protein</fullName>
    </submittedName>
</protein>
<dbReference type="Gene3D" id="2.40.50.1020">
    <property type="entry name" value="LytTr DNA-binding domain"/>
    <property type="match status" value="1"/>
</dbReference>
<evidence type="ECO:0000256" key="2">
    <source>
        <dbReference type="PROSITE-ProRule" id="PRU00169"/>
    </source>
</evidence>
<keyword evidence="6" id="KW-1185">Reference proteome</keyword>
<dbReference type="InterPro" id="IPR011006">
    <property type="entry name" value="CheY-like_superfamily"/>
</dbReference>